<dbReference type="CDD" id="cd00093">
    <property type="entry name" value="HTH_XRE"/>
    <property type="match status" value="1"/>
</dbReference>
<dbReference type="Gene3D" id="1.10.260.40">
    <property type="entry name" value="lambda repressor-like DNA-binding domains"/>
    <property type="match status" value="1"/>
</dbReference>
<dbReference type="Pfam" id="PF01381">
    <property type="entry name" value="HTH_3"/>
    <property type="match status" value="1"/>
</dbReference>
<sequence>MKTQRYKYDMSGLDNVWLVNGFTTQETPYGNTVHIDDLRGLDLAIAKELIFKTPNLSGKAVRFLRQLSGLSQPDLANMLGKDPQTVARWEKSGRTTKSIELLARMIFAGLFDGNLQIQSVVATLNAIDHAKHAQNIIVKETKGEWQAKHEPMATH</sequence>
<keyword evidence="3" id="KW-1185">Reference proteome</keyword>
<name>A0A345DAK9_9BURK</name>
<dbReference type="AlphaFoldDB" id="A0A345DAK9"/>
<dbReference type="PROSITE" id="PS50943">
    <property type="entry name" value="HTH_CROC1"/>
    <property type="match status" value="1"/>
</dbReference>
<dbReference type="Proteomes" id="UP000252182">
    <property type="component" value="Chromosome"/>
</dbReference>
<dbReference type="OrthoDB" id="7365244at2"/>
<dbReference type="KEGG" id="hyf:DTO96_101127"/>
<dbReference type="InterPro" id="IPR010982">
    <property type="entry name" value="Lambda_DNA-bd_dom_sf"/>
</dbReference>
<evidence type="ECO:0000259" key="1">
    <source>
        <dbReference type="PROSITE" id="PS50943"/>
    </source>
</evidence>
<gene>
    <name evidence="2" type="ORF">DTO96_101127</name>
</gene>
<organism evidence="2 3">
    <name type="scientific">Ephemeroptericola cinctiostellae</name>
    <dbReference type="NCBI Taxonomy" id="2268024"/>
    <lineage>
        <taxon>Bacteria</taxon>
        <taxon>Pseudomonadati</taxon>
        <taxon>Pseudomonadota</taxon>
        <taxon>Betaproteobacteria</taxon>
        <taxon>Burkholderiales</taxon>
        <taxon>Burkholderiaceae</taxon>
        <taxon>Ephemeroptericola</taxon>
    </lineage>
</organism>
<evidence type="ECO:0000313" key="3">
    <source>
        <dbReference type="Proteomes" id="UP000252182"/>
    </source>
</evidence>
<proteinExistence type="predicted"/>
<evidence type="ECO:0000313" key="2">
    <source>
        <dbReference type="EMBL" id="AXF85397.1"/>
    </source>
</evidence>
<dbReference type="InterPro" id="IPR001387">
    <property type="entry name" value="Cro/C1-type_HTH"/>
</dbReference>
<dbReference type="EMBL" id="CP031124">
    <property type="protein sequence ID" value="AXF85397.1"/>
    <property type="molecule type" value="Genomic_DNA"/>
</dbReference>
<dbReference type="RefSeq" id="WP_114562596.1">
    <property type="nucleotide sequence ID" value="NZ_CP031124.1"/>
</dbReference>
<reference evidence="3" key="1">
    <citation type="submission" date="2018-07" db="EMBL/GenBank/DDBJ databases">
        <authorList>
            <person name="Kim H."/>
        </authorList>
    </citation>
    <scope>NUCLEOTIDE SEQUENCE [LARGE SCALE GENOMIC DNA]</scope>
    <source>
        <strain evidence="3">F02</strain>
    </source>
</reference>
<dbReference type="SUPFAM" id="SSF47413">
    <property type="entry name" value="lambda repressor-like DNA-binding domains"/>
    <property type="match status" value="1"/>
</dbReference>
<feature type="domain" description="HTH cro/C1-type" evidence="1">
    <location>
        <begin position="61"/>
        <end position="91"/>
    </location>
</feature>
<protein>
    <recommendedName>
        <fullName evidence="1">HTH cro/C1-type domain-containing protein</fullName>
    </recommendedName>
</protein>
<dbReference type="GO" id="GO:0003677">
    <property type="term" value="F:DNA binding"/>
    <property type="evidence" value="ECO:0007669"/>
    <property type="project" value="InterPro"/>
</dbReference>
<accession>A0A345DAK9</accession>